<protein>
    <recommendedName>
        <fullName evidence="1">CHAT domain-containing protein</fullName>
    </recommendedName>
</protein>
<dbReference type="OrthoDB" id="5040840at2759"/>
<accession>A0A9W9TSD9</accession>
<evidence type="ECO:0000313" key="3">
    <source>
        <dbReference type="Proteomes" id="UP001150941"/>
    </source>
</evidence>
<gene>
    <name evidence="2" type="ORF">N7468_003577</name>
</gene>
<dbReference type="Pfam" id="PF12770">
    <property type="entry name" value="CHAT"/>
    <property type="match status" value="1"/>
</dbReference>
<dbReference type="GeneID" id="83200177"/>
<proteinExistence type="predicted"/>
<comment type="caution">
    <text evidence="2">The sequence shown here is derived from an EMBL/GenBank/DDBJ whole genome shotgun (WGS) entry which is preliminary data.</text>
</comment>
<reference evidence="2" key="1">
    <citation type="submission" date="2022-11" db="EMBL/GenBank/DDBJ databases">
        <authorList>
            <person name="Petersen C."/>
        </authorList>
    </citation>
    <scope>NUCLEOTIDE SEQUENCE</scope>
    <source>
        <strain evidence="2">IBT 19713</strain>
    </source>
</reference>
<dbReference type="RefSeq" id="XP_058331877.1">
    <property type="nucleotide sequence ID" value="XM_058472874.1"/>
</dbReference>
<dbReference type="Proteomes" id="UP001150941">
    <property type="component" value="Unassembled WGS sequence"/>
</dbReference>
<organism evidence="2 3">
    <name type="scientific">Penicillium chermesinum</name>
    <dbReference type="NCBI Taxonomy" id="63820"/>
    <lineage>
        <taxon>Eukaryota</taxon>
        <taxon>Fungi</taxon>
        <taxon>Dikarya</taxon>
        <taxon>Ascomycota</taxon>
        <taxon>Pezizomycotina</taxon>
        <taxon>Eurotiomycetes</taxon>
        <taxon>Eurotiomycetidae</taxon>
        <taxon>Eurotiales</taxon>
        <taxon>Aspergillaceae</taxon>
        <taxon>Penicillium</taxon>
    </lineage>
</organism>
<keyword evidence="3" id="KW-1185">Reference proteome</keyword>
<name>A0A9W9TSD9_9EURO</name>
<dbReference type="EMBL" id="JAPQKS010000003">
    <property type="protein sequence ID" value="KAJ5238958.1"/>
    <property type="molecule type" value="Genomic_DNA"/>
</dbReference>
<dbReference type="InterPro" id="IPR024983">
    <property type="entry name" value="CHAT_dom"/>
</dbReference>
<feature type="domain" description="CHAT" evidence="1">
    <location>
        <begin position="993"/>
        <end position="1311"/>
    </location>
</feature>
<reference evidence="2" key="2">
    <citation type="journal article" date="2023" name="IMA Fungus">
        <title>Comparative genomic study of the Penicillium genus elucidates a diverse pangenome and 15 lateral gene transfer events.</title>
        <authorList>
            <person name="Petersen C."/>
            <person name="Sorensen T."/>
            <person name="Nielsen M.R."/>
            <person name="Sondergaard T.E."/>
            <person name="Sorensen J.L."/>
            <person name="Fitzpatrick D.A."/>
            <person name="Frisvad J.C."/>
            <person name="Nielsen K.L."/>
        </authorList>
    </citation>
    <scope>NUCLEOTIDE SEQUENCE</scope>
    <source>
        <strain evidence="2">IBT 19713</strain>
    </source>
</reference>
<evidence type="ECO:0000259" key="1">
    <source>
        <dbReference type="Pfam" id="PF12770"/>
    </source>
</evidence>
<evidence type="ECO:0000313" key="2">
    <source>
        <dbReference type="EMBL" id="KAJ5238958.1"/>
    </source>
</evidence>
<sequence>MDFEHFLGLCGRSLFAEEHRGDFDAAWDYLHTAKSEAFDPSTDLTLRAEYLRCASIYSILTGDFAEAYENLDLLHGLLEQVPPEWGLRYTNYKVLADATRRAPPMLRFYHERGRPLDIKLLGDVLGPNDLQPLFMANVQKYFPTGVIRDQLLCQMMPGIQGFPVTSRTLTAWFHPLSPGGSEHQPHVDPGPTIAEASKFMVQFRDTAEANGARNLAVYLTRLIAQFHVSANSPQTARVLGELYQKCESFGDYAGMANAKLIEGDRLLCAPFASPLSLNLVIIDAASIEGADPLWDPIEFDLGFDYSAEVQGCYESALELFRKASSKRGQAAVLLRQACCLHHVARLRKSVDKNYLHQLGDAHLKLREALALFGKDQASVQIVKAHQILLNISRGNSQGLKAYAREIGDWCASRKNEVLGHFLGLLLLRFAYQEWNKSSNMDNAVIASECAYELFSPIKDLIPLFQSVVARASVHHEMFNQPASQILIDEAIDMFDEVREYLDTRLQSAPDTPHGQVDKAVLTATKCTLLWTFGRIVSQIYFRAENLDGFQKWQIKQAHFVNTDASFVSWRESFESGEYTQHFKTFNSEISYPAHKTKGLWRKLMADEAAKVKFGSACITYRKFLFDEKDTDVLKAEEVLRKFVSEAEELEKVYTRDLYRIIACDRIGDLEKAREILDSITDDELFDGNLEDYQNGIGLRASFALVAQLALRIVLFGGNMARARRLVDMIVNISPSFFDSMTDVEIEYSERLGDYATTMMDLEPENCFSKLLQACRILENRRKQTTDVDALALSSDAGWSGEIYLNLARLSLRCERSGIPVQVLTQYDHGHFDGMSWVEHALLFVEMSRARAVLESLQSQGSQASGVPAIPKTASEAVYKRRLLRSLLSLQSLTPEQEKEVTELREYLKLLEGDEALSSATAFIETANSTIDTKLLYKSIEENAVVIEAKDAPINNTARRHEETCNASHENNGDDERVYRGEDEGAKIELNELSKLISDELLSPFAEIIRTKSHVVFSISDPLTAFPFSILPFEGKPLIIHAAVSQVPSLTILYYLSQRKPISEHPTVSVLAKSPTKATSSGARVNDEADLHMAGIEAVNIARTFATWPIEASDLTRTEFQQHVEGGSLIMHIGTHGNINYRNPLLSSISIGPGQEFRVIDMSAIRSNVHLLVFAACLSGLGKATTGSEVLGFSHIVLSSGCQAFIGSLWEVSDFGSMLIMTLFYRHLKRQPDLAVAELMRMAQVEILQLDLEKAGALLDDLMDDWASAGADQLSPAEFVPDAEFLLLRLRMLLDQLDWSSPFYWAPFTLIGYGGFRFVYD</sequence>